<gene>
    <name evidence="2" type="ORF">METZ01_LOCUS413967</name>
</gene>
<protein>
    <recommendedName>
        <fullName evidence="1">Transcription-repair-coupling factor C-terminal domain-containing protein</fullName>
    </recommendedName>
</protein>
<dbReference type="SUPFAM" id="SSF143517">
    <property type="entry name" value="TRCF domain-like"/>
    <property type="match status" value="1"/>
</dbReference>
<dbReference type="SUPFAM" id="SSF52540">
    <property type="entry name" value="P-loop containing nucleoside triphosphate hydrolases"/>
    <property type="match status" value="1"/>
</dbReference>
<dbReference type="EMBL" id="UINC01161745">
    <property type="protein sequence ID" value="SVD61113.1"/>
    <property type="molecule type" value="Genomic_DNA"/>
</dbReference>
<dbReference type="Gene3D" id="3.40.50.300">
    <property type="entry name" value="P-loop containing nucleotide triphosphate hydrolases"/>
    <property type="match status" value="1"/>
</dbReference>
<feature type="non-terminal residue" evidence="2">
    <location>
        <position position="1"/>
    </location>
</feature>
<sequence length="235" mass="26743">QAYAYFLIPGALAVSSEARQRLNAIEELSELGAGFQLAARDMEIRGVGNMLGRNQSGHIASIGFDLYSKLIEETVREIKGEEVKSSLIDPEIDLQVKGHIPKNYIPDLNQRLDVYRRLQLLDTLEDCNEIERELIDRYGRLSESVEKLLLLVKIKTICRKLHIIKVYIMDGQARCNVNSTTPIVLEKLSGNFDLDIIFVSEFCFGLKLKSKNWQDDMLLIKDRLSSILELVSNDE</sequence>
<evidence type="ECO:0000313" key="2">
    <source>
        <dbReference type="EMBL" id="SVD61113.1"/>
    </source>
</evidence>
<name>A0A382WQV0_9ZZZZ</name>
<dbReference type="Pfam" id="PF03461">
    <property type="entry name" value="TRCF"/>
    <property type="match status" value="1"/>
</dbReference>
<reference evidence="2" key="1">
    <citation type="submission" date="2018-05" db="EMBL/GenBank/DDBJ databases">
        <authorList>
            <person name="Lanie J.A."/>
            <person name="Ng W.-L."/>
            <person name="Kazmierczak K.M."/>
            <person name="Andrzejewski T.M."/>
            <person name="Davidsen T.M."/>
            <person name="Wayne K.J."/>
            <person name="Tettelin H."/>
            <person name="Glass J.I."/>
            <person name="Rusch D."/>
            <person name="Podicherti R."/>
            <person name="Tsui H.-C.T."/>
            <person name="Winkler M.E."/>
        </authorList>
    </citation>
    <scope>NUCLEOTIDE SEQUENCE</scope>
</reference>
<feature type="domain" description="Transcription-repair-coupling factor C-terminal" evidence="1">
    <location>
        <begin position="93"/>
        <end position="190"/>
    </location>
</feature>
<organism evidence="2">
    <name type="scientific">marine metagenome</name>
    <dbReference type="NCBI Taxonomy" id="408172"/>
    <lineage>
        <taxon>unclassified sequences</taxon>
        <taxon>metagenomes</taxon>
        <taxon>ecological metagenomes</taxon>
    </lineage>
</organism>
<proteinExistence type="predicted"/>
<dbReference type="InterPro" id="IPR037235">
    <property type="entry name" value="TRCF-like_C_D7"/>
</dbReference>
<accession>A0A382WQV0</accession>
<dbReference type="SMART" id="SM00982">
    <property type="entry name" value="TRCF"/>
    <property type="match status" value="1"/>
</dbReference>
<dbReference type="GO" id="GO:0006281">
    <property type="term" value="P:DNA repair"/>
    <property type="evidence" value="ECO:0007669"/>
    <property type="project" value="InterPro"/>
</dbReference>
<dbReference type="AlphaFoldDB" id="A0A382WQV0"/>
<dbReference type="Gene3D" id="3.90.1150.50">
    <property type="entry name" value="Transcription-repair-coupling factor, D7 domain"/>
    <property type="match status" value="1"/>
</dbReference>
<dbReference type="InterPro" id="IPR027417">
    <property type="entry name" value="P-loop_NTPase"/>
</dbReference>
<dbReference type="InterPro" id="IPR005118">
    <property type="entry name" value="TRCF_C"/>
</dbReference>
<evidence type="ECO:0000259" key="1">
    <source>
        <dbReference type="SMART" id="SM00982"/>
    </source>
</evidence>